<dbReference type="Pfam" id="PF00071">
    <property type="entry name" value="Ras"/>
    <property type="match status" value="1"/>
</dbReference>
<dbReference type="PROSITE" id="PS51420">
    <property type="entry name" value="RHO"/>
    <property type="match status" value="1"/>
</dbReference>
<reference evidence="4" key="1">
    <citation type="submission" date="2021-01" db="EMBL/GenBank/DDBJ databases">
        <authorList>
            <person name="Corre E."/>
            <person name="Pelletier E."/>
            <person name="Niang G."/>
            <person name="Scheremetjew M."/>
            <person name="Finn R."/>
            <person name="Kale V."/>
            <person name="Holt S."/>
            <person name="Cochrane G."/>
            <person name="Meng A."/>
            <person name="Brown T."/>
            <person name="Cohen L."/>
        </authorList>
    </citation>
    <scope>NUCLEOTIDE SEQUENCE</scope>
    <source>
        <strain evidence="4">DIVA3 518/3/11/1/6</strain>
    </source>
</reference>
<dbReference type="GO" id="GO:0016020">
    <property type="term" value="C:membrane"/>
    <property type="evidence" value="ECO:0007669"/>
    <property type="project" value="InterPro"/>
</dbReference>
<dbReference type="SMART" id="SM00176">
    <property type="entry name" value="RAN"/>
    <property type="match status" value="1"/>
</dbReference>
<evidence type="ECO:0000256" key="1">
    <source>
        <dbReference type="ARBA" id="ARBA00022741"/>
    </source>
</evidence>
<dbReference type="InterPro" id="IPR020849">
    <property type="entry name" value="Small_GTPase_Ras-type"/>
</dbReference>
<evidence type="ECO:0000256" key="3">
    <source>
        <dbReference type="SAM" id="MobiDB-lite"/>
    </source>
</evidence>
<dbReference type="CDD" id="cd00876">
    <property type="entry name" value="Ras"/>
    <property type="match status" value="1"/>
</dbReference>
<dbReference type="PRINTS" id="PR00449">
    <property type="entry name" value="RASTRNSFRMNG"/>
</dbReference>
<dbReference type="SMART" id="SM00173">
    <property type="entry name" value="RAS"/>
    <property type="match status" value="1"/>
</dbReference>
<proteinExistence type="predicted"/>
<dbReference type="GO" id="GO:0003924">
    <property type="term" value="F:GTPase activity"/>
    <property type="evidence" value="ECO:0007669"/>
    <property type="project" value="InterPro"/>
</dbReference>
<dbReference type="NCBIfam" id="TIGR00231">
    <property type="entry name" value="small_GTP"/>
    <property type="match status" value="1"/>
</dbReference>
<dbReference type="GO" id="GO:0005525">
    <property type="term" value="F:GTP binding"/>
    <property type="evidence" value="ECO:0007669"/>
    <property type="project" value="UniProtKB-KW"/>
</dbReference>
<dbReference type="Gene3D" id="3.40.50.300">
    <property type="entry name" value="P-loop containing nucleotide triphosphate hydrolases"/>
    <property type="match status" value="1"/>
</dbReference>
<dbReference type="SMART" id="SM00175">
    <property type="entry name" value="RAB"/>
    <property type="match status" value="1"/>
</dbReference>
<dbReference type="SUPFAM" id="SSF52540">
    <property type="entry name" value="P-loop containing nucleoside triphosphate hydrolases"/>
    <property type="match status" value="1"/>
</dbReference>
<dbReference type="PANTHER" id="PTHR24070">
    <property type="entry name" value="RAS, DI-RAS, AND RHEB FAMILY MEMBERS OF SMALL GTPASE SUPERFAMILY"/>
    <property type="match status" value="1"/>
</dbReference>
<evidence type="ECO:0000256" key="2">
    <source>
        <dbReference type="ARBA" id="ARBA00023134"/>
    </source>
</evidence>
<dbReference type="SMART" id="SM00174">
    <property type="entry name" value="RHO"/>
    <property type="match status" value="1"/>
</dbReference>
<name>A0A7S4I9Z8_9EUKA</name>
<dbReference type="EMBL" id="HBKP01013998">
    <property type="protein sequence ID" value="CAE2223108.1"/>
    <property type="molecule type" value="Transcribed_RNA"/>
</dbReference>
<dbReference type="InterPro" id="IPR005225">
    <property type="entry name" value="Small_GTP-bd"/>
</dbReference>
<accession>A0A7S4I9Z8</accession>
<dbReference type="PROSITE" id="PS51421">
    <property type="entry name" value="RAS"/>
    <property type="match status" value="1"/>
</dbReference>
<feature type="compositionally biased region" description="Low complexity" evidence="3">
    <location>
        <begin position="186"/>
        <end position="196"/>
    </location>
</feature>
<evidence type="ECO:0000313" key="4">
    <source>
        <dbReference type="EMBL" id="CAE2223108.1"/>
    </source>
</evidence>
<dbReference type="FunFam" id="3.40.50.300:FF:001423">
    <property type="entry name" value="Ras family GTPase"/>
    <property type="match status" value="1"/>
</dbReference>
<dbReference type="AlphaFoldDB" id="A0A7S4I9Z8"/>
<protein>
    <submittedName>
        <fullName evidence="4">Uncharacterized protein</fullName>
    </submittedName>
</protein>
<organism evidence="4">
    <name type="scientific">Vannella robusta</name>
    <dbReference type="NCBI Taxonomy" id="1487602"/>
    <lineage>
        <taxon>Eukaryota</taxon>
        <taxon>Amoebozoa</taxon>
        <taxon>Discosea</taxon>
        <taxon>Flabellinia</taxon>
        <taxon>Vannellidae</taxon>
        <taxon>Vannella</taxon>
    </lineage>
</organism>
<feature type="region of interest" description="Disordered" evidence="3">
    <location>
        <begin position="168"/>
        <end position="214"/>
    </location>
</feature>
<dbReference type="InterPro" id="IPR027417">
    <property type="entry name" value="P-loop_NTPase"/>
</dbReference>
<keyword evidence="1" id="KW-0547">Nucleotide-binding</keyword>
<dbReference type="InterPro" id="IPR001806">
    <property type="entry name" value="Small_GTPase"/>
</dbReference>
<sequence length="214" mass="23856">MPEHKIILMGDAAVGKSAIGVRFLQDAFISKYDPTIEDSYRKNVQIDGIHYLVEILDTAGNPRMVAVPNLNWKDGQGYILVFSITSRQSFESLPSYREKITKITESTNFPCLVVGTKSDLEDKREVSTQEAKNFASKFEDCLYMEVSAKTNVNVNEIFQTLLQQILIAEKNKPPPSEEPEEEEQPEPAAQAAPQPSTSSGKGKKDKQKGDCIVQ</sequence>
<keyword evidence="2" id="KW-0342">GTP-binding</keyword>
<gene>
    <name evidence="4" type="ORF">VSP0166_LOCUS9965</name>
</gene>
<dbReference type="GO" id="GO:0007165">
    <property type="term" value="P:signal transduction"/>
    <property type="evidence" value="ECO:0007669"/>
    <property type="project" value="InterPro"/>
</dbReference>
<dbReference type="PROSITE" id="PS51419">
    <property type="entry name" value="RAB"/>
    <property type="match status" value="1"/>
</dbReference>